<dbReference type="RefSeq" id="XP_003741936.1">
    <property type="nucleotide sequence ID" value="XM_003741888.2"/>
</dbReference>
<evidence type="ECO:0000256" key="1">
    <source>
        <dbReference type="ARBA" id="ARBA00004123"/>
    </source>
</evidence>
<feature type="region of interest" description="Disordered" evidence="2">
    <location>
        <begin position="354"/>
        <end position="728"/>
    </location>
</feature>
<keyword evidence="4" id="KW-1185">Reference proteome</keyword>
<dbReference type="AlphaFoldDB" id="A0AAJ6VXE7"/>
<evidence type="ECO:0000256" key="2">
    <source>
        <dbReference type="SAM" id="MobiDB-lite"/>
    </source>
</evidence>
<comment type="subcellular location">
    <subcellularLocation>
        <location evidence="1">Nucleus</location>
    </subcellularLocation>
</comment>
<dbReference type="SMART" id="SM00717">
    <property type="entry name" value="SANT"/>
    <property type="match status" value="1"/>
</dbReference>
<dbReference type="Proteomes" id="UP000694867">
    <property type="component" value="Unplaced"/>
</dbReference>
<dbReference type="CTD" id="55814"/>
<name>A0AAJ6VXE7_9ACAR</name>
<feature type="compositionally biased region" description="Polar residues" evidence="2">
    <location>
        <begin position="666"/>
        <end position="678"/>
    </location>
</feature>
<feature type="compositionally biased region" description="Basic and acidic residues" evidence="2">
    <location>
        <begin position="754"/>
        <end position="764"/>
    </location>
</feature>
<dbReference type="KEGG" id="goe:100897387"/>
<evidence type="ECO:0000259" key="3">
    <source>
        <dbReference type="SMART" id="SM00717"/>
    </source>
</evidence>
<dbReference type="InterPro" id="IPR009057">
    <property type="entry name" value="Homeodomain-like_sf"/>
</dbReference>
<feature type="compositionally biased region" description="Low complexity" evidence="2">
    <location>
        <begin position="21"/>
        <end position="32"/>
    </location>
</feature>
<dbReference type="SUPFAM" id="SSF46689">
    <property type="entry name" value="Homeodomain-like"/>
    <property type="match status" value="1"/>
</dbReference>
<evidence type="ECO:0000313" key="5">
    <source>
        <dbReference type="RefSeq" id="XP_003741936.1"/>
    </source>
</evidence>
<reference evidence="5" key="1">
    <citation type="submission" date="2025-08" db="UniProtKB">
        <authorList>
            <consortium name="RefSeq"/>
        </authorList>
    </citation>
    <scope>IDENTIFICATION</scope>
</reference>
<feature type="region of interest" description="Disordered" evidence="2">
    <location>
        <begin position="742"/>
        <end position="764"/>
    </location>
</feature>
<dbReference type="GO" id="GO:0070898">
    <property type="term" value="P:RNA polymerase III preinitiation complex assembly"/>
    <property type="evidence" value="ECO:0007669"/>
    <property type="project" value="TreeGrafter"/>
</dbReference>
<dbReference type="Pfam" id="PF15963">
    <property type="entry name" value="Myb_DNA-bind_7"/>
    <property type="match status" value="1"/>
</dbReference>
<dbReference type="InterPro" id="IPR039467">
    <property type="entry name" value="TFIIIB_B''_Myb"/>
</dbReference>
<dbReference type="PANTHER" id="PTHR22929">
    <property type="entry name" value="RNA POLYMERASE III TRANSCRIPTION INITIATION FACTOR B"/>
    <property type="match status" value="1"/>
</dbReference>
<dbReference type="PANTHER" id="PTHR22929:SF0">
    <property type="entry name" value="TRANSCRIPTION FACTOR TFIIIB COMPONENT B'' HOMOLOG"/>
    <property type="match status" value="1"/>
</dbReference>
<feature type="compositionally biased region" description="Basic and acidic residues" evidence="2">
    <location>
        <begin position="185"/>
        <end position="198"/>
    </location>
</feature>
<feature type="region of interest" description="Disordered" evidence="2">
    <location>
        <begin position="1"/>
        <end position="96"/>
    </location>
</feature>
<protein>
    <submittedName>
        <fullName evidence="5">Transcription factor TFIIIB component B'' homolog</fullName>
    </submittedName>
</protein>
<dbReference type="GO" id="GO:0000126">
    <property type="term" value="C:transcription factor TFIIIB complex"/>
    <property type="evidence" value="ECO:0007669"/>
    <property type="project" value="TreeGrafter"/>
</dbReference>
<feature type="compositionally biased region" description="Basic and acidic residues" evidence="2">
    <location>
        <begin position="693"/>
        <end position="710"/>
    </location>
</feature>
<feature type="region of interest" description="Disordered" evidence="2">
    <location>
        <begin position="179"/>
        <end position="230"/>
    </location>
</feature>
<feature type="compositionally biased region" description="Basic and acidic residues" evidence="2">
    <location>
        <begin position="380"/>
        <end position="389"/>
    </location>
</feature>
<dbReference type="GO" id="GO:0005634">
    <property type="term" value="C:nucleus"/>
    <property type="evidence" value="ECO:0007669"/>
    <property type="project" value="UniProtKB-SubCell"/>
</dbReference>
<feature type="compositionally biased region" description="Basic and acidic residues" evidence="2">
    <location>
        <begin position="424"/>
        <end position="442"/>
    </location>
</feature>
<gene>
    <name evidence="5" type="primary">LOC100897387</name>
</gene>
<organism evidence="4 5">
    <name type="scientific">Galendromus occidentalis</name>
    <name type="common">western predatory mite</name>
    <dbReference type="NCBI Taxonomy" id="34638"/>
    <lineage>
        <taxon>Eukaryota</taxon>
        <taxon>Metazoa</taxon>
        <taxon>Ecdysozoa</taxon>
        <taxon>Arthropoda</taxon>
        <taxon>Chelicerata</taxon>
        <taxon>Arachnida</taxon>
        <taxon>Acari</taxon>
        <taxon>Parasitiformes</taxon>
        <taxon>Mesostigmata</taxon>
        <taxon>Gamasina</taxon>
        <taxon>Phytoseioidea</taxon>
        <taxon>Phytoseiidae</taxon>
        <taxon>Typhlodrominae</taxon>
        <taxon>Galendromus</taxon>
    </lineage>
</organism>
<sequence>MRRAKMMIKPKLGPSVKQSNPQQTQPQIPKTPDSGDQVKAPAGNDSMPPPPDPARRGEFEDPPPPRRIRTPSPAEDAEESRGFRNPTNVVQEPPSAKELVVSLPVCQDATDSSPKTANTNLEVEVAAPLQARRERRASKKADEFREMLMASRRRFGKVREPIDTSKLTMLDLIYYNPPGAPMKRKASEQEKLVERLEEQSLEPELEEESSTTDSTNDTKGPAEDEVMGPRVVVGPDGEIQIDETSLVIRRPNPVESKHKLKVTVEEAGKARYNSFKTKKMKKCTWTSIETSKFYRALSICGTDFTLMTQFFPSRSRQDLKNKFKREEKSNAPLIDKAIHHPTQFDYTEFEVEDIAKDDDEPQKTKNSRGGARGSRKRKPRATDSPEKELLAITEGSLGEKHDPLQVSRPKRNRARVDYSVLNESSHESEDAPKLQTEERKSNEANTEVPKVAEERPEQTVEPAPDTVSTVDAVASRKASPKKSDDEGSKVFEVPSEVIDEMSQITRGTQLQESKQDLTEPEAETNPTVFETQKGTRTESKPQNPKPKVCAPVFKPRIRKAAIRPELLKRTSARSLAVTAPVRTLPEVNKTSAPSEEQKSETDSRTCPGGMDAPPTSSDAPPPGNPCLEEPCRNVESPAPARDLPDASSEAFKSINVSPQAARETLSEAQSSEQPSPTRDSIRPPITSPAEAEPTSKEGGPGRDDSEESKKALALSSPTPQPKLVLPRRPISNRIIRPIGAAKTRGTVLSPVARRKPDAIRKNDS</sequence>
<dbReference type="GO" id="GO:0001156">
    <property type="term" value="F:TFIIIC-class transcription factor complex binding"/>
    <property type="evidence" value="ECO:0007669"/>
    <property type="project" value="TreeGrafter"/>
</dbReference>
<accession>A0AAJ6VXE7</accession>
<dbReference type="GeneID" id="100897387"/>
<feature type="compositionally biased region" description="Acidic residues" evidence="2">
    <location>
        <begin position="199"/>
        <end position="210"/>
    </location>
</feature>
<evidence type="ECO:0000313" key="4">
    <source>
        <dbReference type="Proteomes" id="UP000694867"/>
    </source>
</evidence>
<feature type="domain" description="Myb-like" evidence="3">
    <location>
        <begin position="281"/>
        <end position="329"/>
    </location>
</feature>
<dbReference type="InterPro" id="IPR001005">
    <property type="entry name" value="SANT/Myb"/>
</dbReference>
<proteinExistence type="predicted"/>
<dbReference type="CDD" id="cd00167">
    <property type="entry name" value="SANT"/>
    <property type="match status" value="1"/>
</dbReference>
<feature type="compositionally biased region" description="Polar residues" evidence="2">
    <location>
        <begin position="502"/>
        <end position="512"/>
    </location>
</feature>